<dbReference type="InterPro" id="IPR001584">
    <property type="entry name" value="Integrase_cat-core"/>
</dbReference>
<dbReference type="Proteomes" id="UP000824156">
    <property type="component" value="Unassembled WGS sequence"/>
</dbReference>
<dbReference type="EMBL" id="DXEZ01000298">
    <property type="protein sequence ID" value="HIX55458.1"/>
    <property type="molecule type" value="Genomic_DNA"/>
</dbReference>
<dbReference type="Pfam" id="PF13936">
    <property type="entry name" value="HTH_38"/>
    <property type="match status" value="1"/>
</dbReference>
<evidence type="ECO:0000256" key="1">
    <source>
        <dbReference type="ARBA" id="ARBA00002190"/>
    </source>
</evidence>
<sequence length="326" mass="37749">MGHLTLEQRYKIEAYKSLGKGITEIADYLGRDKSVISREIRRNADGRSGLYKADLAQRKTDQRHRGKRKKLKLNPEVEAHVLHYLEQDYSPEQIVGRAAIDGAPMVSHERIYQYIWKDKRGGGKLYKHLRTKGKKYRKRGLSKDDRGLITNRVDIDKRPRIIEDKKRVGDLEIDLVIGKDHKGALLTINDRATGLLFMGKVNTKESPTIEAKTIELLKDWKPLLHTITSDNGKEFANHQQIAEKLDIDYFFAKPYHSWERGANENLNGLIRQYFPKKSNFTNITQKQIDRVISILNNRPRKRFGFKTPNEVFAQKLNENIGVAFIT</sequence>
<dbReference type="GO" id="GO:0005829">
    <property type="term" value="C:cytosol"/>
    <property type="evidence" value="ECO:0007669"/>
    <property type="project" value="TreeGrafter"/>
</dbReference>
<gene>
    <name evidence="7" type="ORF">H9853_10560</name>
</gene>
<dbReference type="InterPro" id="IPR001598">
    <property type="entry name" value="Transposase_IS30_CS"/>
</dbReference>
<reference evidence="7" key="1">
    <citation type="journal article" date="2021" name="PeerJ">
        <title>Extensive microbial diversity within the chicken gut microbiome revealed by metagenomics and culture.</title>
        <authorList>
            <person name="Gilroy R."/>
            <person name="Ravi A."/>
            <person name="Getino M."/>
            <person name="Pursley I."/>
            <person name="Horton D.L."/>
            <person name="Alikhan N.F."/>
            <person name="Baker D."/>
            <person name="Gharbi K."/>
            <person name="Hall N."/>
            <person name="Watson M."/>
            <person name="Adriaenssens E.M."/>
            <person name="Foster-Nyarko E."/>
            <person name="Jarju S."/>
            <person name="Secka A."/>
            <person name="Antonio M."/>
            <person name="Oren A."/>
            <person name="Chaudhuri R.R."/>
            <person name="La Ragione R."/>
            <person name="Hildebrand F."/>
            <person name="Pallen M.J."/>
        </authorList>
    </citation>
    <scope>NUCLEOTIDE SEQUENCE</scope>
    <source>
        <strain evidence="7">1719</strain>
    </source>
</reference>
<dbReference type="GO" id="GO:0006313">
    <property type="term" value="P:DNA transposition"/>
    <property type="evidence" value="ECO:0007669"/>
    <property type="project" value="InterPro"/>
</dbReference>
<keyword evidence="3" id="KW-0815">Transposition</keyword>
<dbReference type="NCBIfam" id="NF033563">
    <property type="entry name" value="transpos_IS30"/>
    <property type="match status" value="1"/>
</dbReference>
<comment type="similarity">
    <text evidence="2">Belongs to the transposase IS30 family.</text>
</comment>
<dbReference type="InterPro" id="IPR051917">
    <property type="entry name" value="Transposase-Integrase"/>
</dbReference>
<evidence type="ECO:0000256" key="4">
    <source>
        <dbReference type="ARBA" id="ARBA00023125"/>
    </source>
</evidence>
<protein>
    <submittedName>
        <fullName evidence="7">IS30 family transposase</fullName>
    </submittedName>
</protein>
<dbReference type="InterPro" id="IPR053392">
    <property type="entry name" value="Transposase_IS30-like"/>
</dbReference>
<comment type="caution">
    <text evidence="7">The sequence shown here is derived from an EMBL/GenBank/DDBJ whole genome shotgun (WGS) entry which is preliminary data.</text>
</comment>
<dbReference type="GO" id="GO:0004803">
    <property type="term" value="F:transposase activity"/>
    <property type="evidence" value="ECO:0007669"/>
    <property type="project" value="InterPro"/>
</dbReference>
<dbReference type="PROSITE" id="PS50994">
    <property type="entry name" value="INTEGRASE"/>
    <property type="match status" value="1"/>
</dbReference>
<evidence type="ECO:0000256" key="2">
    <source>
        <dbReference type="ARBA" id="ARBA00006363"/>
    </source>
</evidence>
<dbReference type="SUPFAM" id="SSF53098">
    <property type="entry name" value="Ribonuclease H-like"/>
    <property type="match status" value="1"/>
</dbReference>
<dbReference type="InterPro" id="IPR025246">
    <property type="entry name" value="IS30-like_HTH"/>
</dbReference>
<comment type="function">
    <text evidence="1">Required for the transposition of the insertion element.</text>
</comment>
<evidence type="ECO:0000256" key="5">
    <source>
        <dbReference type="ARBA" id="ARBA00023172"/>
    </source>
</evidence>
<keyword evidence="4" id="KW-0238">DNA-binding</keyword>
<dbReference type="PANTHER" id="PTHR10948">
    <property type="entry name" value="TRANSPOSASE"/>
    <property type="match status" value="1"/>
</dbReference>
<organism evidence="7 8">
    <name type="scientific">Candidatus Sphingobacterium stercoripullorum</name>
    <dbReference type="NCBI Taxonomy" id="2838759"/>
    <lineage>
        <taxon>Bacteria</taxon>
        <taxon>Pseudomonadati</taxon>
        <taxon>Bacteroidota</taxon>
        <taxon>Sphingobacteriia</taxon>
        <taxon>Sphingobacteriales</taxon>
        <taxon>Sphingobacteriaceae</taxon>
        <taxon>Sphingobacterium</taxon>
    </lineage>
</organism>
<dbReference type="PANTHER" id="PTHR10948:SF23">
    <property type="entry name" value="TRANSPOSASE INSI FOR INSERTION SEQUENCE ELEMENT IS30A-RELATED"/>
    <property type="match status" value="1"/>
</dbReference>
<accession>A0A9D1WAH5</accession>
<dbReference type="GO" id="GO:0003677">
    <property type="term" value="F:DNA binding"/>
    <property type="evidence" value="ECO:0007669"/>
    <property type="project" value="UniProtKB-KW"/>
</dbReference>
<evidence type="ECO:0000313" key="8">
    <source>
        <dbReference type="Proteomes" id="UP000824156"/>
    </source>
</evidence>
<evidence type="ECO:0000313" key="7">
    <source>
        <dbReference type="EMBL" id="HIX55458.1"/>
    </source>
</evidence>
<feature type="domain" description="Integrase catalytic" evidence="6">
    <location>
        <begin position="155"/>
        <end position="316"/>
    </location>
</feature>
<dbReference type="AlphaFoldDB" id="A0A9D1WAH5"/>
<proteinExistence type="inferred from homology"/>
<dbReference type="InterPro" id="IPR012337">
    <property type="entry name" value="RNaseH-like_sf"/>
</dbReference>
<dbReference type="InterPro" id="IPR036397">
    <property type="entry name" value="RNaseH_sf"/>
</dbReference>
<evidence type="ECO:0000256" key="3">
    <source>
        <dbReference type="ARBA" id="ARBA00022578"/>
    </source>
</evidence>
<reference evidence="7" key="2">
    <citation type="submission" date="2021-04" db="EMBL/GenBank/DDBJ databases">
        <authorList>
            <person name="Gilroy R."/>
        </authorList>
    </citation>
    <scope>NUCLEOTIDE SEQUENCE</scope>
    <source>
        <strain evidence="7">1719</strain>
    </source>
</reference>
<dbReference type="Gene3D" id="3.30.420.10">
    <property type="entry name" value="Ribonuclease H-like superfamily/Ribonuclease H"/>
    <property type="match status" value="1"/>
</dbReference>
<evidence type="ECO:0000259" key="6">
    <source>
        <dbReference type="PROSITE" id="PS50994"/>
    </source>
</evidence>
<dbReference type="GO" id="GO:0015074">
    <property type="term" value="P:DNA integration"/>
    <property type="evidence" value="ECO:0007669"/>
    <property type="project" value="InterPro"/>
</dbReference>
<keyword evidence="5" id="KW-0233">DNA recombination</keyword>
<dbReference type="PROSITE" id="PS01043">
    <property type="entry name" value="TRANSPOSASE_IS30"/>
    <property type="match status" value="1"/>
</dbReference>
<name>A0A9D1WAH5_9SPHI</name>